<dbReference type="PROSITE" id="PS51257">
    <property type="entry name" value="PROKAR_LIPOPROTEIN"/>
    <property type="match status" value="1"/>
</dbReference>
<comment type="caution">
    <text evidence="2">The sequence shown here is derived from an EMBL/GenBank/DDBJ whole genome shotgun (WGS) entry which is preliminary data.</text>
</comment>
<accession>U2MP72</accession>
<protein>
    <submittedName>
        <fullName evidence="2">Putative lipoprotein</fullName>
    </submittedName>
</protein>
<dbReference type="AlphaFoldDB" id="U2MP72"/>
<evidence type="ECO:0000256" key="1">
    <source>
        <dbReference type="SAM" id="SignalP"/>
    </source>
</evidence>
<dbReference type="Proteomes" id="UP000016600">
    <property type="component" value="Unassembled WGS sequence"/>
</dbReference>
<feature type="chain" id="PRO_5004631464" evidence="1">
    <location>
        <begin position="25"/>
        <end position="236"/>
    </location>
</feature>
<reference evidence="2 3" key="1">
    <citation type="submission" date="2013-08" db="EMBL/GenBank/DDBJ databases">
        <authorList>
            <person name="Durkin A.S."/>
            <person name="Haft D.R."/>
            <person name="McCorrison J."/>
            <person name="Torralba M."/>
            <person name="Gillis M."/>
            <person name="Haft D.H."/>
            <person name="Methe B."/>
            <person name="Sutton G."/>
            <person name="Nelson K.E."/>
        </authorList>
    </citation>
    <scope>NUCLEOTIDE SEQUENCE [LARGE SCALE GENOMIC DNA]</scope>
    <source>
        <strain evidence="2 3">F0068</strain>
    </source>
</reference>
<keyword evidence="3" id="KW-1185">Reference proteome</keyword>
<keyword evidence="2" id="KW-0449">Lipoprotein</keyword>
<name>U2MP72_9BACT</name>
<evidence type="ECO:0000313" key="2">
    <source>
        <dbReference type="EMBL" id="ERK03470.1"/>
    </source>
</evidence>
<dbReference type="RefSeq" id="WP_021583430.1">
    <property type="nucleotide sequence ID" value="NZ_AWET01000009.1"/>
</dbReference>
<keyword evidence="1" id="KW-0732">Signal</keyword>
<feature type="signal peptide" evidence="1">
    <location>
        <begin position="1"/>
        <end position="24"/>
    </location>
</feature>
<gene>
    <name evidence="2" type="ORF">HMPREF1218_1905</name>
</gene>
<dbReference type="EMBL" id="AWET01000009">
    <property type="protein sequence ID" value="ERK03470.1"/>
    <property type="molecule type" value="Genomic_DNA"/>
</dbReference>
<sequence>MMRQKIFTLSAMAALLFLAVGCTNDDGVQENGKGDSGKNEEAVAIFESKAPTTETSQDVTRTSITHQVSKGATAYWSPGYCIWVEEDDKSINKSAPATRLDGNPIKGDKSQEEKDAMFKLTRGKYTQPGHKASYLCFMPYIKDAGLANNIFLTKIIVTSNKNNIAGEYGFDDNGLTGPGALKQITLATKGSGKIEVPWNIANDNFYQVDRPGFSIVDYAHGITYSAFQGFLTFINF</sequence>
<organism evidence="2 3">
    <name type="scientific">Hoylesella pleuritidis F0068</name>
    <dbReference type="NCBI Taxonomy" id="1081904"/>
    <lineage>
        <taxon>Bacteria</taxon>
        <taxon>Pseudomonadati</taxon>
        <taxon>Bacteroidota</taxon>
        <taxon>Bacteroidia</taxon>
        <taxon>Bacteroidales</taxon>
        <taxon>Prevotellaceae</taxon>
        <taxon>Hoylesella</taxon>
    </lineage>
</organism>
<evidence type="ECO:0000313" key="3">
    <source>
        <dbReference type="Proteomes" id="UP000016600"/>
    </source>
</evidence>
<proteinExistence type="predicted"/>
<dbReference type="PATRIC" id="fig|1081904.3.peg.703"/>